<dbReference type="PANTHER" id="PTHR11069">
    <property type="entry name" value="GLUCOSYLCERAMIDASE"/>
    <property type="match status" value="1"/>
</dbReference>
<dbReference type="Gene3D" id="3.20.20.80">
    <property type="entry name" value="Glycosidases"/>
    <property type="match status" value="1"/>
</dbReference>
<dbReference type="SUPFAM" id="SSF51445">
    <property type="entry name" value="(Trans)glycosidases"/>
    <property type="match status" value="1"/>
</dbReference>
<keyword evidence="4" id="KW-0732">Signal</keyword>
<keyword evidence="10" id="KW-1185">Reference proteome</keyword>
<comment type="similarity">
    <text evidence="2 6">Belongs to the glycosyl hydrolase 30 family.</text>
</comment>
<dbReference type="InterPro" id="IPR033453">
    <property type="entry name" value="Glyco_hydro_30_TIM-barrel"/>
</dbReference>
<evidence type="ECO:0000259" key="8">
    <source>
        <dbReference type="Pfam" id="PF17189"/>
    </source>
</evidence>
<dbReference type="InterPro" id="IPR001139">
    <property type="entry name" value="Glyco_hydro_30"/>
</dbReference>
<dbReference type="AlphaFoldDB" id="A0A0B1SUZ3"/>
<dbReference type="GO" id="GO:0004348">
    <property type="term" value="F:glucosylceramidase activity"/>
    <property type="evidence" value="ECO:0007669"/>
    <property type="project" value="UniProtKB-EC"/>
</dbReference>
<evidence type="ECO:0000313" key="9">
    <source>
        <dbReference type="EMBL" id="KHJ88774.1"/>
    </source>
</evidence>
<evidence type="ECO:0000256" key="6">
    <source>
        <dbReference type="RuleBase" id="RU361188"/>
    </source>
</evidence>
<dbReference type="OrthoDB" id="5865285at2759"/>
<keyword evidence="5 6" id="KW-0378">Hydrolase</keyword>
<dbReference type="Pfam" id="PF02055">
    <property type="entry name" value="Glyco_hydro_30"/>
    <property type="match status" value="1"/>
</dbReference>
<sequence>MGDWGRAEEYAADIITDLNHFVAGWTDWNICLDQKGGPNHALNFVDSPIIVNANADEFYKQPMFYALGHFSKFIKKDAIRIDTNITGTRDIIATAAVHQGKRTLVMLNQHDSEHRTVITDLESGRQIQMTVAPRSIVTVLWN</sequence>
<dbReference type="EC" id="3.2.1.45" evidence="3 6"/>
<organism evidence="9 10">
    <name type="scientific">Oesophagostomum dentatum</name>
    <name type="common">Nodular worm</name>
    <dbReference type="NCBI Taxonomy" id="61180"/>
    <lineage>
        <taxon>Eukaryota</taxon>
        <taxon>Metazoa</taxon>
        <taxon>Ecdysozoa</taxon>
        <taxon>Nematoda</taxon>
        <taxon>Chromadorea</taxon>
        <taxon>Rhabditida</taxon>
        <taxon>Rhabditina</taxon>
        <taxon>Rhabditomorpha</taxon>
        <taxon>Strongyloidea</taxon>
        <taxon>Strongylidae</taxon>
        <taxon>Oesophagostomum</taxon>
    </lineage>
</organism>
<evidence type="ECO:0000256" key="3">
    <source>
        <dbReference type="ARBA" id="ARBA00012658"/>
    </source>
</evidence>
<dbReference type="Pfam" id="PF17189">
    <property type="entry name" value="Glyco_hydro_30C"/>
    <property type="match status" value="1"/>
</dbReference>
<dbReference type="EMBL" id="KN555225">
    <property type="protein sequence ID" value="KHJ88774.1"/>
    <property type="molecule type" value="Genomic_DNA"/>
</dbReference>
<evidence type="ECO:0000256" key="2">
    <source>
        <dbReference type="ARBA" id="ARBA00005382"/>
    </source>
</evidence>
<name>A0A0B1SUZ3_OESDE</name>
<dbReference type="GO" id="GO:0006680">
    <property type="term" value="P:glucosylceramide catabolic process"/>
    <property type="evidence" value="ECO:0007669"/>
    <property type="project" value="TreeGrafter"/>
</dbReference>
<keyword evidence="6" id="KW-0443">Lipid metabolism</keyword>
<dbReference type="Proteomes" id="UP000053660">
    <property type="component" value="Unassembled WGS sequence"/>
</dbReference>
<gene>
    <name evidence="9" type="ORF">OESDEN_11421</name>
</gene>
<reference evidence="9 10" key="1">
    <citation type="submission" date="2014-03" db="EMBL/GenBank/DDBJ databases">
        <title>Draft genome of the hookworm Oesophagostomum dentatum.</title>
        <authorList>
            <person name="Mitreva M."/>
        </authorList>
    </citation>
    <scope>NUCLEOTIDE SEQUENCE [LARGE SCALE GENOMIC DNA]</scope>
    <source>
        <strain evidence="9 10">OD-Hann</strain>
    </source>
</reference>
<evidence type="ECO:0000256" key="1">
    <source>
        <dbReference type="ARBA" id="ARBA00001013"/>
    </source>
</evidence>
<comment type="catalytic activity">
    <reaction evidence="1">
        <text>a beta-D-glucosyl-(1&lt;-&gt;1')-N-acylsphing-4-enine + H2O = an N-acylsphing-4-enine + D-glucose</text>
        <dbReference type="Rhea" id="RHEA:13269"/>
        <dbReference type="ChEBI" id="CHEBI:4167"/>
        <dbReference type="ChEBI" id="CHEBI:15377"/>
        <dbReference type="ChEBI" id="CHEBI:22801"/>
        <dbReference type="ChEBI" id="CHEBI:52639"/>
        <dbReference type="EC" id="3.2.1.45"/>
    </reaction>
    <physiologicalReaction direction="left-to-right" evidence="1">
        <dbReference type="Rhea" id="RHEA:13270"/>
    </physiologicalReaction>
</comment>
<proteinExistence type="inferred from homology"/>
<keyword evidence="6" id="KW-0746">Sphingolipid metabolism</keyword>
<dbReference type="FunFam" id="3.20.20.80:FF:000364">
    <property type="entry name" value="Glucosylceramidase"/>
    <property type="match status" value="1"/>
</dbReference>
<accession>A0A0B1SUZ3</accession>
<protein>
    <recommendedName>
        <fullName evidence="3 6">Glucosylceramidase</fullName>
        <ecNumber evidence="3 6">3.2.1.45</ecNumber>
    </recommendedName>
</protein>
<evidence type="ECO:0000313" key="10">
    <source>
        <dbReference type="Proteomes" id="UP000053660"/>
    </source>
</evidence>
<dbReference type="PANTHER" id="PTHR11069:SF23">
    <property type="entry name" value="LYSOSOMAL ACID GLUCOSYLCERAMIDASE"/>
    <property type="match status" value="1"/>
</dbReference>
<dbReference type="InterPro" id="IPR017853">
    <property type="entry name" value="GH"/>
</dbReference>
<evidence type="ECO:0000259" key="7">
    <source>
        <dbReference type="Pfam" id="PF02055"/>
    </source>
</evidence>
<evidence type="ECO:0000256" key="4">
    <source>
        <dbReference type="ARBA" id="ARBA00022729"/>
    </source>
</evidence>
<dbReference type="InterPro" id="IPR033452">
    <property type="entry name" value="GH30_C"/>
</dbReference>
<feature type="domain" description="Glycosyl hydrolase family 30 TIM-barrel" evidence="7">
    <location>
        <begin position="1"/>
        <end position="74"/>
    </location>
</feature>
<feature type="domain" description="Glycosyl hydrolase family 30 beta sandwich" evidence="8">
    <location>
        <begin position="77"/>
        <end position="139"/>
    </location>
</feature>
<keyword evidence="6" id="KW-0326">Glycosidase</keyword>
<evidence type="ECO:0000256" key="5">
    <source>
        <dbReference type="ARBA" id="ARBA00022801"/>
    </source>
</evidence>
<dbReference type="GO" id="GO:0016020">
    <property type="term" value="C:membrane"/>
    <property type="evidence" value="ECO:0007669"/>
    <property type="project" value="GOC"/>
</dbReference>